<evidence type="ECO:0000259" key="4">
    <source>
        <dbReference type="Pfam" id="PF05569"/>
    </source>
</evidence>
<feature type="transmembrane region" description="Helical" evidence="3">
    <location>
        <begin position="127"/>
        <end position="149"/>
    </location>
</feature>
<keyword evidence="3" id="KW-1133">Transmembrane helix</keyword>
<dbReference type="CDD" id="cd07341">
    <property type="entry name" value="M56_BlaR1_MecR1_like"/>
    <property type="match status" value="1"/>
</dbReference>
<accession>A0A9E8MU28</accession>
<keyword evidence="3" id="KW-0472">Membrane</keyword>
<keyword evidence="1" id="KW-0175">Coiled coil</keyword>
<dbReference type="EMBL" id="CP113088">
    <property type="protein sequence ID" value="WAC01361.1"/>
    <property type="molecule type" value="Genomic_DNA"/>
</dbReference>
<evidence type="ECO:0000313" key="5">
    <source>
        <dbReference type="EMBL" id="WAC01361.1"/>
    </source>
</evidence>
<dbReference type="PANTHER" id="PTHR34978">
    <property type="entry name" value="POSSIBLE SENSOR-TRANSDUCER PROTEIN BLAR"/>
    <property type="match status" value="1"/>
</dbReference>
<dbReference type="InterPro" id="IPR052173">
    <property type="entry name" value="Beta-lactam_resp_regulator"/>
</dbReference>
<dbReference type="AlphaFoldDB" id="A0A9E8MU28"/>
<feature type="transmembrane region" description="Helical" evidence="3">
    <location>
        <begin position="265"/>
        <end position="283"/>
    </location>
</feature>
<evidence type="ECO:0000256" key="1">
    <source>
        <dbReference type="SAM" id="Coils"/>
    </source>
</evidence>
<protein>
    <recommendedName>
        <fullName evidence="4">Peptidase M56 domain-containing protein</fullName>
    </recommendedName>
</protein>
<feature type="coiled-coil region" evidence="1">
    <location>
        <begin position="708"/>
        <end position="775"/>
    </location>
</feature>
<feature type="transmembrane region" description="Helical" evidence="3">
    <location>
        <begin position="179"/>
        <end position="198"/>
    </location>
</feature>
<dbReference type="Proteomes" id="UP001164705">
    <property type="component" value="Chromosome"/>
</dbReference>
<name>A0A9E8MU28_9FLAO</name>
<dbReference type="Pfam" id="PF05569">
    <property type="entry name" value="Peptidase_M56"/>
    <property type="match status" value="1"/>
</dbReference>
<feature type="transmembrane region" description="Helical" evidence="3">
    <location>
        <begin position="6"/>
        <end position="22"/>
    </location>
</feature>
<dbReference type="InterPro" id="IPR008756">
    <property type="entry name" value="Peptidase_M56"/>
</dbReference>
<keyword evidence="3" id="KW-0812">Transmembrane</keyword>
<organism evidence="5 6">
    <name type="scientific">Lacinutrix neustonica</name>
    <dbReference type="NCBI Taxonomy" id="2980107"/>
    <lineage>
        <taxon>Bacteria</taxon>
        <taxon>Pseudomonadati</taxon>
        <taxon>Bacteroidota</taxon>
        <taxon>Flavobacteriia</taxon>
        <taxon>Flavobacteriales</taxon>
        <taxon>Flavobacteriaceae</taxon>
        <taxon>Lacinutrix</taxon>
    </lineage>
</organism>
<evidence type="ECO:0000313" key="6">
    <source>
        <dbReference type="Proteomes" id="UP001164705"/>
    </source>
</evidence>
<proteinExistence type="predicted"/>
<keyword evidence="6" id="KW-1185">Reference proteome</keyword>
<feature type="compositionally biased region" description="Pro residues" evidence="2">
    <location>
        <begin position="503"/>
        <end position="512"/>
    </location>
</feature>
<reference evidence="5" key="1">
    <citation type="submission" date="2022-11" db="EMBL/GenBank/DDBJ databases">
        <title>Lacinutrix neustonica HL-RS19T sp. nov., isolated from the surface microlayer sample of brackish Lake Shihwa.</title>
        <authorList>
            <person name="Choi J.Y."/>
            <person name="Hwang C.Y."/>
        </authorList>
    </citation>
    <scope>NUCLEOTIDE SEQUENCE</scope>
    <source>
        <strain evidence="5">HL-RS19</strain>
    </source>
</reference>
<dbReference type="PANTHER" id="PTHR34978:SF3">
    <property type="entry name" value="SLR0241 PROTEIN"/>
    <property type="match status" value="1"/>
</dbReference>
<feature type="domain" description="Peptidase M56" evidence="4">
    <location>
        <begin position="163"/>
        <end position="237"/>
    </location>
</feature>
<sequence>MLLILLKSTACLAIFIVFYKLLLEREKMHHFKRYYLLAALVVSFAIPFITFIKYVEPTIAFSYFQVDNSLALNLEPVDAPVEAPINYLPTLLWSLYGLGALLFGIKFGINLFRIFSKINKNEKQNHGNFITVLLQDLVSPHTFFSYIFLNKIKFKTNAIPQEVLLHEATHAKQKHSLDVLFIELLQVLFWFNPLLYYIKKDIKLNHEFLADEAVLKQGTDSSTYQNMLLAFSSHATEPELANAINYSLIKKRFTIMKTKTSRKAIWLRSLLLLPLLGGLLFSFSSTKEVEKHVLPEVNYSIPTLELQQNPLHLILNGNQTTLSRLHDDFKTITQGKKSDLKIEAKGAVDFSLLKNIMTIISKDYLLKIKLSEQAYIENKTEYSNSASQELLLTINGVVCDQCELNLSKKGIEALRLSTTTGEKIISFTFQYPGKSPVSVKGHALNTAAKTILQGVALGTVIQLLDITTENNSMLSPITMKLVDKNNPNYSNSPIVKPGDKSTLPPPPPPPAPINEYKAMKAKANSNLPPPPPPPTKTPQYKKGKKLTLNEIIKKTPKGVESGYEMLKNGESHYFTVHNGEKTYYNKDGFVTDNNGTILPPPPPPAPKVIKGKASNIPPPPAPPQPISTKKHIENMAAKNADFFYNNDPISSKEALKLVKSNSNINISTQTNNGTSTVHLSTKPITVINGQAAIHDHQAKAIESQKLAMVAHEKAMKENKSRHKKARKEALEAQRLAMIHLKKARAEQTRLMKTHKQALEQRKLALEERHQMMQQNRKPLAEQFVGMEANGSAFFYEGEKISEEKAIALIKDHPKLNVSMSTINGKSTVHLSKKGMKTVNGSLVD</sequence>
<evidence type="ECO:0000256" key="2">
    <source>
        <dbReference type="SAM" id="MobiDB-lite"/>
    </source>
</evidence>
<feature type="region of interest" description="Disordered" evidence="2">
    <location>
        <begin position="485"/>
        <end position="543"/>
    </location>
</feature>
<gene>
    <name evidence="5" type="ORF">N7U66_14995</name>
</gene>
<dbReference type="RefSeq" id="WP_267675975.1">
    <property type="nucleotide sequence ID" value="NZ_CP113088.1"/>
</dbReference>
<feature type="compositionally biased region" description="Pro residues" evidence="2">
    <location>
        <begin position="527"/>
        <end position="536"/>
    </location>
</feature>
<dbReference type="KEGG" id="lnu:N7U66_14995"/>
<feature type="transmembrane region" description="Helical" evidence="3">
    <location>
        <begin position="93"/>
        <end position="115"/>
    </location>
</feature>
<evidence type="ECO:0000256" key="3">
    <source>
        <dbReference type="SAM" id="Phobius"/>
    </source>
</evidence>
<feature type="transmembrane region" description="Helical" evidence="3">
    <location>
        <begin position="34"/>
        <end position="55"/>
    </location>
</feature>